<dbReference type="Pfam" id="PF00534">
    <property type="entry name" value="Glycos_transf_1"/>
    <property type="match status" value="1"/>
</dbReference>
<evidence type="ECO:0000256" key="1">
    <source>
        <dbReference type="ARBA" id="ARBA00004202"/>
    </source>
</evidence>
<evidence type="ECO:0000256" key="7">
    <source>
        <dbReference type="PROSITE-ProRule" id="PRU00339"/>
    </source>
</evidence>
<dbReference type="Gene3D" id="3.40.50.12580">
    <property type="match status" value="1"/>
</dbReference>
<dbReference type="GO" id="GO:0016757">
    <property type="term" value="F:glycosyltransferase activity"/>
    <property type="evidence" value="ECO:0007669"/>
    <property type="project" value="InterPro"/>
</dbReference>
<dbReference type="Pfam" id="PF13432">
    <property type="entry name" value="TPR_16"/>
    <property type="match status" value="1"/>
</dbReference>
<dbReference type="Pfam" id="PF13181">
    <property type="entry name" value="TPR_8"/>
    <property type="match status" value="1"/>
</dbReference>
<dbReference type="SUPFAM" id="SSF53756">
    <property type="entry name" value="UDP-Glycosyltransferase/glycogen phosphorylase"/>
    <property type="match status" value="2"/>
</dbReference>
<dbReference type="InterPro" id="IPR011990">
    <property type="entry name" value="TPR-like_helical_dom_sf"/>
</dbReference>
<reference evidence="10" key="1">
    <citation type="submission" date="2018-05" db="EMBL/GenBank/DDBJ databases">
        <title>Complete genome sequence of Actinobacillus porcitonsillarum reference strain 9953L55 (CCUG 46996).</title>
        <authorList>
            <person name="Dona V."/>
            <person name="Perreten V."/>
        </authorList>
    </citation>
    <scope>NUCLEOTIDE SEQUENCE [LARGE SCALE GENOMIC DNA]</scope>
    <source>
        <strain evidence="10">9953L55</strain>
    </source>
</reference>
<keyword evidence="7" id="KW-0802">TPR repeat</keyword>
<dbReference type="KEGG" id="apor:DDU33_02495"/>
<dbReference type="Gene3D" id="1.25.40.10">
    <property type="entry name" value="Tetratricopeptide repeat domain"/>
    <property type="match status" value="3"/>
</dbReference>
<proteinExistence type="inferred from homology"/>
<dbReference type="InterPro" id="IPR019734">
    <property type="entry name" value="TPR_rpt"/>
</dbReference>
<dbReference type="PANTHER" id="PTHR37316">
    <property type="entry name" value="TEICHOIC ACID GLYCEROL-PHOSPHATE PRIMASE"/>
    <property type="match status" value="1"/>
</dbReference>
<dbReference type="GO" id="GO:0019350">
    <property type="term" value="P:teichoic acid biosynthetic process"/>
    <property type="evidence" value="ECO:0007669"/>
    <property type="project" value="UniProtKB-KW"/>
</dbReference>
<dbReference type="SUPFAM" id="SSF48452">
    <property type="entry name" value="TPR-like"/>
    <property type="match status" value="3"/>
</dbReference>
<evidence type="ECO:0000256" key="4">
    <source>
        <dbReference type="ARBA" id="ARBA00022679"/>
    </source>
</evidence>
<evidence type="ECO:0000256" key="5">
    <source>
        <dbReference type="ARBA" id="ARBA00022944"/>
    </source>
</evidence>
<dbReference type="EMBL" id="CP029206">
    <property type="protein sequence ID" value="AWI50434.1"/>
    <property type="molecule type" value="Genomic_DNA"/>
</dbReference>
<evidence type="ECO:0000313" key="10">
    <source>
        <dbReference type="Proteomes" id="UP000244920"/>
    </source>
</evidence>
<dbReference type="GO" id="GO:0047355">
    <property type="term" value="F:CDP-glycerol glycerophosphotransferase activity"/>
    <property type="evidence" value="ECO:0007669"/>
    <property type="project" value="InterPro"/>
</dbReference>
<accession>A0A2U8FJC5</accession>
<dbReference type="InterPro" id="IPR007554">
    <property type="entry name" value="Glycerophosphate_synth"/>
</dbReference>
<dbReference type="InterPro" id="IPR051612">
    <property type="entry name" value="Teichoic_Acid_Biosynth"/>
</dbReference>
<dbReference type="PROSITE" id="PS50005">
    <property type="entry name" value="TPR"/>
    <property type="match status" value="2"/>
</dbReference>
<keyword evidence="4" id="KW-0808">Transferase</keyword>
<gene>
    <name evidence="9" type="ORF">DDU33_02495</name>
</gene>
<evidence type="ECO:0000313" key="9">
    <source>
        <dbReference type="EMBL" id="AWI50434.1"/>
    </source>
</evidence>
<feature type="repeat" description="TPR" evidence="7">
    <location>
        <begin position="200"/>
        <end position="233"/>
    </location>
</feature>
<keyword evidence="3" id="KW-1003">Cell membrane</keyword>
<keyword evidence="10" id="KW-1185">Reference proteome</keyword>
<dbReference type="Gene3D" id="3.40.50.11820">
    <property type="match status" value="1"/>
</dbReference>
<comment type="subcellular location">
    <subcellularLocation>
        <location evidence="1">Cell membrane</location>
        <topology evidence="1">Peripheral membrane protein</topology>
    </subcellularLocation>
</comment>
<evidence type="ECO:0000256" key="2">
    <source>
        <dbReference type="ARBA" id="ARBA00010488"/>
    </source>
</evidence>
<dbReference type="PANTHER" id="PTHR37316:SF3">
    <property type="entry name" value="TEICHOIC ACID GLYCEROL-PHOSPHATE TRANSFERASE"/>
    <property type="match status" value="1"/>
</dbReference>
<dbReference type="GO" id="GO:0005886">
    <property type="term" value="C:plasma membrane"/>
    <property type="evidence" value="ECO:0007669"/>
    <property type="project" value="UniProtKB-SubCell"/>
</dbReference>
<protein>
    <recommendedName>
        <fullName evidence="8">Glycosyl transferase family 1 domain-containing protein</fullName>
    </recommendedName>
</protein>
<evidence type="ECO:0000256" key="3">
    <source>
        <dbReference type="ARBA" id="ARBA00022475"/>
    </source>
</evidence>
<dbReference type="CDD" id="cd03811">
    <property type="entry name" value="GT4_GT28_WabH-like"/>
    <property type="match status" value="1"/>
</dbReference>
<feature type="domain" description="Glycosyl transferase family 1" evidence="8">
    <location>
        <begin position="1124"/>
        <end position="1267"/>
    </location>
</feature>
<dbReference type="Pfam" id="PF04464">
    <property type="entry name" value="Glyphos_transf"/>
    <property type="match status" value="1"/>
</dbReference>
<comment type="similarity">
    <text evidence="2">Belongs to the CDP-glycerol glycerophosphotransferase family.</text>
</comment>
<dbReference type="InterPro" id="IPR001296">
    <property type="entry name" value="Glyco_trans_1"/>
</dbReference>
<dbReference type="Gene3D" id="3.40.50.2000">
    <property type="entry name" value="Glycogen Phosphorylase B"/>
    <property type="match status" value="2"/>
</dbReference>
<sequence>MVIGARLKHSLIVHLILLIWKYLMKLKWKFINIEKIFNRNIMRNFKKLLELTRYPLSYWNGMKFYKNRDWARAQLFFEKAVSRKPEHPQSNFKLGMCYFKQHKWSLAYQYISNAVSLLPNKEEWKVQLYQSQLKASDTQGVKLTTSASAIEEALIRKRLETEIPTAKLYSRLAELLNKQGKVWQEVESLKYAVELNSKNADLYARLGNSLEKMKRYDEASVSYQTAIHLKGNRADYELFYKFGYCLEKANGLTREVLDAYRKAIEKDELNESKVLGIGSIHERKGLWLDAVNAYLDSFQKFPSNSELCYRVGFAYQRCYDWANAEKYYLLALKLNSSNPNWFYQVGFVREKQGKYLEAAEYYQIAISKKYTSYWYYRLGLCLTNVNKYKEATLAFLKTKRSFNEESIWFDKLTVFPNDKTTKKLYNKLVLDYTDLEVWNELGNIYFSRGDIVNAEKVYYQILLRTNEYDSDLYYKYGLILAKLGNFKRATRFLKSIRQIQKLYGVPDKKFNTDEGFRQSAIYNEYYDVLGVSKKIVLFESFSGVAMSCNPLAIFLEMQKQEKFDDFLFVWVINDFSSVSEEFKKLENVVFVRKDSDLYLRYLCSAKYLVNNATFPPYFTRKKEQRYLNTWHGTPWKTLGKDIKNSFMELKNSQRNFLQSTHLLSPNPHTTWVLIDRYDIKEIYTGKVLEAGYPRIDLTLNTSETRKNELRKLLNIDSSKKVVLYAPTWRGTLGSPEVEADKLISEIKALKDLNINLLFRGHYFVQKNAYEGGVSQYIVPEYINTNELLSIVDILITDYSSIGFDYMATGNPIIYYIDDYEEYERDRGLYFDNSRLPGAMAENITELKDAVFKEINKSDVHPLYKQAQQDFTPYENGNVSARVVNWFINGKEDPNEKIALNDKKSLLIFGGEFLPNGITTSIINLLNNIDYTKYAVSLVIDPNAISREEKRLAQFARVSPYVNIIPRVGRMNRSIEDDWIEAKANQYKFLPANMRPYFEHAYNKEFRRMVGYSKFDALIEFTGYSRFWAYLFGSAKVKNVVKTIYQHNDKYGEWTLRFPHLENTFSIYYMYDHLMSVSKPTMELNIENLWERFNLDINKFDYCDNVQDPELTIKRSKEPLAAEDEKYFNDCKGKIFINLARLSPEKDQAKLIRSFRKVVDDYPDSRLLILGDGPLYNDLNILIKELSLEKNVYLVGIRFNPFPFLKRADCFVLSSNHEGQPMTLFEAMILDKPIISTDIVGSRSALEGRSGHLVPNNENGIYEGLVDFIEGKLSFSHFDYNIYQKSALQMFYSKVFSK</sequence>
<feature type="repeat" description="TPR" evidence="7">
    <location>
        <begin position="88"/>
        <end position="121"/>
    </location>
</feature>
<organism evidence="9 10">
    <name type="scientific">Actinobacillus porcitonsillarum</name>
    <dbReference type="NCBI Taxonomy" id="189834"/>
    <lineage>
        <taxon>Bacteria</taxon>
        <taxon>Pseudomonadati</taxon>
        <taxon>Pseudomonadota</taxon>
        <taxon>Gammaproteobacteria</taxon>
        <taxon>Pasteurellales</taxon>
        <taxon>Pasteurellaceae</taxon>
        <taxon>Actinobacillus</taxon>
    </lineage>
</organism>
<dbReference type="InterPro" id="IPR043149">
    <property type="entry name" value="TagF_N"/>
</dbReference>
<evidence type="ECO:0000259" key="8">
    <source>
        <dbReference type="Pfam" id="PF00534"/>
    </source>
</evidence>
<keyword evidence="5" id="KW-0777">Teichoic acid biosynthesis</keyword>
<dbReference type="InterPro" id="IPR043148">
    <property type="entry name" value="TagF_C"/>
</dbReference>
<name>A0A2U8FJC5_9PAST</name>
<dbReference type="SMART" id="SM00028">
    <property type="entry name" value="TPR"/>
    <property type="match status" value="10"/>
</dbReference>
<dbReference type="Proteomes" id="UP000244920">
    <property type="component" value="Chromosome"/>
</dbReference>
<evidence type="ECO:0000256" key="6">
    <source>
        <dbReference type="ARBA" id="ARBA00023136"/>
    </source>
</evidence>
<keyword evidence="6" id="KW-0472">Membrane</keyword>